<gene>
    <name evidence="2" type="ORF">CHA01nite_38600</name>
</gene>
<feature type="compositionally biased region" description="Polar residues" evidence="1">
    <location>
        <begin position="50"/>
        <end position="59"/>
    </location>
</feature>
<dbReference type="AlphaFoldDB" id="A0A511YSE1"/>
<accession>A0A511YSE1</accession>
<evidence type="ECO:0000256" key="1">
    <source>
        <dbReference type="SAM" id="MobiDB-lite"/>
    </source>
</evidence>
<comment type="caution">
    <text evidence="2">The sequence shown here is derived from an EMBL/GenBank/DDBJ whole genome shotgun (WGS) entry which is preliminary data.</text>
</comment>
<organism evidence="2 3">
    <name type="scientific">Chryseobacterium hagamense</name>
    <dbReference type="NCBI Taxonomy" id="395935"/>
    <lineage>
        <taxon>Bacteria</taxon>
        <taxon>Pseudomonadati</taxon>
        <taxon>Bacteroidota</taxon>
        <taxon>Flavobacteriia</taxon>
        <taxon>Flavobacteriales</taxon>
        <taxon>Weeksellaceae</taxon>
        <taxon>Chryseobacterium group</taxon>
        <taxon>Chryseobacterium</taxon>
    </lineage>
</organism>
<dbReference type="RefSeq" id="WP_146944536.1">
    <property type="nucleotide sequence ID" value="NZ_BJYJ01000049.1"/>
</dbReference>
<reference evidence="2 3" key="1">
    <citation type="submission" date="2019-07" db="EMBL/GenBank/DDBJ databases">
        <title>Whole genome shotgun sequence of Chryseobacterium hagamense NBRC 105253.</title>
        <authorList>
            <person name="Hosoyama A."/>
            <person name="Uohara A."/>
            <person name="Ohji S."/>
            <person name="Ichikawa N."/>
        </authorList>
    </citation>
    <scope>NUCLEOTIDE SEQUENCE [LARGE SCALE GENOMIC DNA]</scope>
    <source>
        <strain evidence="2 3">NBRC 105253</strain>
    </source>
</reference>
<sequence>MTRKKLSGLSFIAGLALFSCNKNEADHTKAKQESPVGSSPENQAAAPVIKQNTEASFGSTEAPEEKKPEAEVTKKSLEGKYTAVACDGGRFSIEFKNTGGKPVFKIFDKGKVIATGNTSAEIDEKTGEITEIAMGEIGGLYEGDKIIIQNYGNAMNEFDHFTQCGDKYLEFTKSK</sequence>
<feature type="compositionally biased region" description="Basic and acidic residues" evidence="1">
    <location>
        <begin position="63"/>
        <end position="74"/>
    </location>
</feature>
<protein>
    <recommendedName>
        <fullName evidence="4">Lipoprotein</fullName>
    </recommendedName>
</protein>
<dbReference type="EMBL" id="BJYJ01000049">
    <property type="protein sequence ID" value="GEN78120.1"/>
    <property type="molecule type" value="Genomic_DNA"/>
</dbReference>
<dbReference type="OrthoDB" id="2677145at2"/>
<dbReference type="PROSITE" id="PS51257">
    <property type="entry name" value="PROKAR_LIPOPROTEIN"/>
    <property type="match status" value="1"/>
</dbReference>
<feature type="region of interest" description="Disordered" evidence="1">
    <location>
        <begin position="24"/>
        <end position="74"/>
    </location>
</feature>
<dbReference type="Proteomes" id="UP000321863">
    <property type="component" value="Unassembled WGS sequence"/>
</dbReference>
<proteinExistence type="predicted"/>
<evidence type="ECO:0000313" key="2">
    <source>
        <dbReference type="EMBL" id="GEN78120.1"/>
    </source>
</evidence>
<keyword evidence="3" id="KW-1185">Reference proteome</keyword>
<evidence type="ECO:0000313" key="3">
    <source>
        <dbReference type="Proteomes" id="UP000321863"/>
    </source>
</evidence>
<evidence type="ECO:0008006" key="4">
    <source>
        <dbReference type="Google" id="ProtNLM"/>
    </source>
</evidence>
<name>A0A511YSE1_9FLAO</name>